<proteinExistence type="predicted"/>
<sequence length="66" mass="7922">MLGSDQERMTKYEEDTENRAIELEVLKQRRCRIWDRFEELVQAYEGLERIWEQSQDVEAPMADSGL</sequence>
<name>A0AAD5SI12_9FUNG</name>
<evidence type="ECO:0000313" key="2">
    <source>
        <dbReference type="Proteomes" id="UP001212841"/>
    </source>
</evidence>
<keyword evidence="2" id="KW-1185">Reference proteome</keyword>
<organism evidence="1 2">
    <name type="scientific">Rhizophlyctis rosea</name>
    <dbReference type="NCBI Taxonomy" id="64517"/>
    <lineage>
        <taxon>Eukaryota</taxon>
        <taxon>Fungi</taxon>
        <taxon>Fungi incertae sedis</taxon>
        <taxon>Chytridiomycota</taxon>
        <taxon>Chytridiomycota incertae sedis</taxon>
        <taxon>Chytridiomycetes</taxon>
        <taxon>Rhizophlyctidales</taxon>
        <taxon>Rhizophlyctidaceae</taxon>
        <taxon>Rhizophlyctis</taxon>
    </lineage>
</organism>
<evidence type="ECO:0000313" key="1">
    <source>
        <dbReference type="EMBL" id="KAJ3053675.1"/>
    </source>
</evidence>
<gene>
    <name evidence="1" type="ORF">HK097_003652</name>
</gene>
<protein>
    <submittedName>
        <fullName evidence="1">Uncharacterized protein</fullName>
    </submittedName>
</protein>
<reference evidence="1" key="1">
    <citation type="submission" date="2020-05" db="EMBL/GenBank/DDBJ databases">
        <title>Phylogenomic resolution of chytrid fungi.</title>
        <authorList>
            <person name="Stajich J.E."/>
            <person name="Amses K."/>
            <person name="Simmons R."/>
            <person name="Seto K."/>
            <person name="Myers J."/>
            <person name="Bonds A."/>
            <person name="Quandt C.A."/>
            <person name="Barry K."/>
            <person name="Liu P."/>
            <person name="Grigoriev I."/>
            <person name="Longcore J.E."/>
            <person name="James T.Y."/>
        </authorList>
    </citation>
    <scope>NUCLEOTIDE SEQUENCE</scope>
    <source>
        <strain evidence="1">JEL0318</strain>
    </source>
</reference>
<dbReference type="EMBL" id="JADGJD010000188">
    <property type="protein sequence ID" value="KAJ3053675.1"/>
    <property type="molecule type" value="Genomic_DNA"/>
</dbReference>
<dbReference type="AlphaFoldDB" id="A0AAD5SI12"/>
<dbReference type="Proteomes" id="UP001212841">
    <property type="component" value="Unassembled WGS sequence"/>
</dbReference>
<comment type="caution">
    <text evidence="1">The sequence shown here is derived from an EMBL/GenBank/DDBJ whole genome shotgun (WGS) entry which is preliminary data.</text>
</comment>
<accession>A0AAD5SI12</accession>